<feature type="chain" id="PRO_5043441118" evidence="1">
    <location>
        <begin position="21"/>
        <end position="240"/>
    </location>
</feature>
<sequence length="240" mass="26737">MGTRHLIVVVLNGHWYLAQYGQWDGYPEVVGMRLVQLLSSPGLVRDLRAGLPHTYVPADDAEMQRLWHDAEEACQILDHQPMFDRATGEMRLSEFGRWLADPLARYSPELLDMLPSLHRDTSAAVLVLAARATAARPLPVCLEPEFANDGLSCEWAYVVDLDAEALEVYEGATHKTPGHRFQHIGSEEASVPTFIVAVPFGELDKYKDDRQGFAGMVNDEIDAINRRAVAAKKSLTSKEP</sequence>
<dbReference type="Proteomes" id="UP001397290">
    <property type="component" value="Unassembled WGS sequence"/>
</dbReference>
<evidence type="ECO:0000256" key="1">
    <source>
        <dbReference type="SAM" id="SignalP"/>
    </source>
</evidence>
<comment type="caution">
    <text evidence="2">The sequence shown here is derived from an EMBL/GenBank/DDBJ whole genome shotgun (WGS) entry which is preliminary data.</text>
</comment>
<gene>
    <name evidence="2" type="ORF">G3M48_000052</name>
</gene>
<dbReference type="EMBL" id="JAAHCF010000010">
    <property type="protein sequence ID" value="KAK8150631.1"/>
    <property type="molecule type" value="Genomic_DNA"/>
</dbReference>
<reference evidence="2 3" key="1">
    <citation type="submission" date="2020-02" db="EMBL/GenBank/DDBJ databases">
        <title>Comparative genomics of the hypocrealean fungal genus Beauvera.</title>
        <authorList>
            <person name="Showalter D.N."/>
            <person name="Bushley K.E."/>
            <person name="Rehner S.A."/>
        </authorList>
    </citation>
    <scope>NUCLEOTIDE SEQUENCE [LARGE SCALE GENOMIC DNA]</scope>
    <source>
        <strain evidence="2 3">ARSEF4384</strain>
    </source>
</reference>
<protein>
    <submittedName>
        <fullName evidence="2">Uncharacterized protein</fullName>
    </submittedName>
</protein>
<keyword evidence="3" id="KW-1185">Reference proteome</keyword>
<accession>A0AAW0S963</accession>
<feature type="signal peptide" evidence="1">
    <location>
        <begin position="1"/>
        <end position="20"/>
    </location>
</feature>
<name>A0AAW0S963_9HYPO</name>
<organism evidence="2 3">
    <name type="scientific">Beauveria asiatica</name>
    <dbReference type="NCBI Taxonomy" id="1069075"/>
    <lineage>
        <taxon>Eukaryota</taxon>
        <taxon>Fungi</taxon>
        <taxon>Dikarya</taxon>
        <taxon>Ascomycota</taxon>
        <taxon>Pezizomycotina</taxon>
        <taxon>Sordariomycetes</taxon>
        <taxon>Hypocreomycetidae</taxon>
        <taxon>Hypocreales</taxon>
        <taxon>Cordycipitaceae</taxon>
        <taxon>Beauveria</taxon>
    </lineage>
</organism>
<dbReference type="AlphaFoldDB" id="A0AAW0S963"/>
<proteinExistence type="predicted"/>
<evidence type="ECO:0000313" key="3">
    <source>
        <dbReference type="Proteomes" id="UP001397290"/>
    </source>
</evidence>
<keyword evidence="1" id="KW-0732">Signal</keyword>
<evidence type="ECO:0000313" key="2">
    <source>
        <dbReference type="EMBL" id="KAK8150631.1"/>
    </source>
</evidence>